<evidence type="ECO:0000313" key="3">
    <source>
        <dbReference type="EMBL" id="KAF3424237.1"/>
    </source>
</evidence>
<comment type="caution">
    <text evidence="3">The sequence shown here is derived from an EMBL/GenBank/DDBJ whole genome shotgun (WGS) entry which is preliminary data.</text>
</comment>
<reference evidence="3" key="1">
    <citation type="submission" date="2019-11" db="EMBL/GenBank/DDBJ databases">
        <title>The nuclear and mitochondrial genomes of Frieseomelitta varia - a highly eusocial stingless bee (Meliponini) with a permanently sterile worker caste.</title>
        <authorList>
            <person name="Freitas F.C.P."/>
            <person name="Lourenco A.P."/>
            <person name="Nunes F.M.F."/>
            <person name="Paschoal A.R."/>
            <person name="Abreu F.C.P."/>
            <person name="Barbin F.O."/>
            <person name="Bataglia L."/>
            <person name="Cardoso-Junior C.A.M."/>
            <person name="Cervoni M.S."/>
            <person name="Silva S.R."/>
            <person name="Dalarmi F."/>
            <person name="Del Lama M.A."/>
            <person name="Depintor T.S."/>
            <person name="Ferreira K.M."/>
            <person name="Goria P.S."/>
            <person name="Jaskot M.C."/>
            <person name="Lago D.C."/>
            <person name="Luna-Lucena D."/>
            <person name="Moda L.M."/>
            <person name="Nascimento L."/>
            <person name="Pedrino M."/>
            <person name="Rabico F.O."/>
            <person name="Sanches F.C."/>
            <person name="Santos D.E."/>
            <person name="Santos C.G."/>
            <person name="Vieira J."/>
            <person name="Lopes T.F."/>
            <person name="Barchuk A.R."/>
            <person name="Hartfelder K."/>
            <person name="Simoes Z.L.P."/>
            <person name="Bitondi M.M.G."/>
            <person name="Pinheiro D.G."/>
        </authorList>
    </citation>
    <scope>NUCLEOTIDE SEQUENCE</scope>
    <source>
        <strain evidence="3">USP_RPSP 00005682</strain>
        <tissue evidence="3">Whole individual</tissue>
    </source>
</reference>
<evidence type="ECO:0000313" key="4">
    <source>
        <dbReference type="Proteomes" id="UP000655588"/>
    </source>
</evidence>
<dbReference type="InterPro" id="IPR002018">
    <property type="entry name" value="CarbesteraseB"/>
</dbReference>
<accession>A0A833S6N8</accession>
<sequence length="85" mass="9662">MACENTVIRVKQGRLRGIIEKTSYGDEYLAFRGIPYAKPPLGPLRFKIGILLDSTSPDLLMMIILFKSIRTLFIHYADFHAFTGN</sequence>
<dbReference type="Pfam" id="PF00135">
    <property type="entry name" value="COesterase"/>
    <property type="match status" value="1"/>
</dbReference>
<keyword evidence="1" id="KW-0325">Glycoprotein</keyword>
<dbReference type="SUPFAM" id="SSF53474">
    <property type="entry name" value="alpha/beta-Hydrolases"/>
    <property type="match status" value="1"/>
</dbReference>
<evidence type="ECO:0000259" key="2">
    <source>
        <dbReference type="Pfam" id="PF00135"/>
    </source>
</evidence>
<feature type="domain" description="Carboxylesterase type B" evidence="2">
    <location>
        <begin position="5"/>
        <end position="47"/>
    </location>
</feature>
<dbReference type="Gene3D" id="3.40.50.1820">
    <property type="entry name" value="alpha/beta hydrolase"/>
    <property type="match status" value="1"/>
</dbReference>
<protein>
    <recommendedName>
        <fullName evidence="2">Carboxylesterase type B domain-containing protein</fullName>
    </recommendedName>
</protein>
<proteinExistence type="predicted"/>
<name>A0A833S6N8_9HYME</name>
<organism evidence="3 4">
    <name type="scientific">Frieseomelitta varia</name>
    <dbReference type="NCBI Taxonomy" id="561572"/>
    <lineage>
        <taxon>Eukaryota</taxon>
        <taxon>Metazoa</taxon>
        <taxon>Ecdysozoa</taxon>
        <taxon>Arthropoda</taxon>
        <taxon>Hexapoda</taxon>
        <taxon>Insecta</taxon>
        <taxon>Pterygota</taxon>
        <taxon>Neoptera</taxon>
        <taxon>Endopterygota</taxon>
        <taxon>Hymenoptera</taxon>
        <taxon>Apocrita</taxon>
        <taxon>Aculeata</taxon>
        <taxon>Apoidea</taxon>
        <taxon>Anthophila</taxon>
        <taxon>Apidae</taxon>
        <taxon>Frieseomelitta</taxon>
    </lineage>
</organism>
<evidence type="ECO:0000256" key="1">
    <source>
        <dbReference type="ARBA" id="ARBA00023180"/>
    </source>
</evidence>
<dbReference type="AlphaFoldDB" id="A0A833S6N8"/>
<gene>
    <name evidence="3" type="ORF">E2986_12277</name>
</gene>
<dbReference type="EMBL" id="WNWW01000485">
    <property type="protein sequence ID" value="KAF3424237.1"/>
    <property type="molecule type" value="Genomic_DNA"/>
</dbReference>
<keyword evidence="4" id="KW-1185">Reference proteome</keyword>
<dbReference type="Proteomes" id="UP000655588">
    <property type="component" value="Unassembled WGS sequence"/>
</dbReference>
<dbReference type="InterPro" id="IPR029058">
    <property type="entry name" value="AB_hydrolase_fold"/>
</dbReference>